<dbReference type="GO" id="GO:0046047">
    <property type="term" value="P:TTP catabolic process"/>
    <property type="evidence" value="ECO:0007669"/>
    <property type="project" value="TreeGrafter"/>
</dbReference>
<dbReference type="InterPro" id="IPR048015">
    <property type="entry name" value="NTP-PPase_MazG-like_N"/>
</dbReference>
<dbReference type="SUPFAM" id="SSF101386">
    <property type="entry name" value="all-alpha NTP pyrophosphatases"/>
    <property type="match status" value="2"/>
</dbReference>
<dbReference type="FunFam" id="1.10.287.1080:FF:000001">
    <property type="entry name" value="Nucleoside triphosphate pyrophosphohydrolase"/>
    <property type="match status" value="1"/>
</dbReference>
<dbReference type="FunFam" id="1.10.287.1080:FF:000003">
    <property type="entry name" value="Nucleoside triphosphate pyrophosphohydrolase"/>
    <property type="match status" value="1"/>
</dbReference>
<proteinExistence type="predicted"/>
<reference evidence="2 3" key="1">
    <citation type="journal article" date="2016" name="Nat. Commun.">
        <title>Thousands of microbial genomes shed light on interconnected biogeochemical processes in an aquifer system.</title>
        <authorList>
            <person name="Anantharaman K."/>
            <person name="Brown C.T."/>
            <person name="Hug L.A."/>
            <person name="Sharon I."/>
            <person name="Castelle C.J."/>
            <person name="Probst A.J."/>
            <person name="Thomas B.C."/>
            <person name="Singh A."/>
            <person name="Wilkins M.J."/>
            <person name="Karaoz U."/>
            <person name="Brodie E.L."/>
            <person name="Williams K.H."/>
            <person name="Hubbard S.S."/>
            <person name="Banfield J.F."/>
        </authorList>
    </citation>
    <scope>NUCLEOTIDE SEQUENCE [LARGE SCALE GENOMIC DNA]</scope>
</reference>
<dbReference type="GO" id="GO:0046076">
    <property type="term" value="P:dTTP catabolic process"/>
    <property type="evidence" value="ECO:0007669"/>
    <property type="project" value="TreeGrafter"/>
</dbReference>
<accession>A0A1F7RYV1</accession>
<dbReference type="Gene3D" id="1.10.287.1080">
    <property type="entry name" value="MazG-like"/>
    <property type="match status" value="2"/>
</dbReference>
<comment type="caution">
    <text evidence="2">The sequence shown here is derived from an EMBL/GenBank/DDBJ whole genome shotgun (WGS) entry which is preliminary data.</text>
</comment>
<dbReference type="GO" id="GO:0046061">
    <property type="term" value="P:dATP catabolic process"/>
    <property type="evidence" value="ECO:0007669"/>
    <property type="project" value="TreeGrafter"/>
</dbReference>
<dbReference type="NCBIfam" id="NF007113">
    <property type="entry name" value="PRK09562.1"/>
    <property type="match status" value="1"/>
</dbReference>
<name>A0A1F7RYV1_9BACT</name>
<dbReference type="GO" id="GO:0006203">
    <property type="term" value="P:dGTP catabolic process"/>
    <property type="evidence" value="ECO:0007669"/>
    <property type="project" value="TreeGrafter"/>
</dbReference>
<dbReference type="InterPro" id="IPR011551">
    <property type="entry name" value="NTP_PyrPHydrolase_MazG"/>
</dbReference>
<evidence type="ECO:0000259" key="1">
    <source>
        <dbReference type="Pfam" id="PF03819"/>
    </source>
</evidence>
<dbReference type="NCBIfam" id="TIGR00444">
    <property type="entry name" value="mazG"/>
    <property type="match status" value="1"/>
</dbReference>
<dbReference type="InterPro" id="IPR004518">
    <property type="entry name" value="MazG-like_dom"/>
</dbReference>
<feature type="domain" description="NTP pyrophosphohydrolase MazG-like" evidence="1">
    <location>
        <begin position="171"/>
        <end position="230"/>
    </location>
</feature>
<keyword evidence="2" id="KW-0378">Hydrolase</keyword>
<dbReference type="GO" id="GO:0006950">
    <property type="term" value="P:response to stress"/>
    <property type="evidence" value="ECO:0007669"/>
    <property type="project" value="UniProtKB-ARBA"/>
</dbReference>
<dbReference type="GO" id="GO:0046081">
    <property type="term" value="P:dUTP catabolic process"/>
    <property type="evidence" value="ECO:0007669"/>
    <property type="project" value="TreeGrafter"/>
</dbReference>
<gene>
    <name evidence="2" type="ORF">A2161_03145</name>
</gene>
<sequence length="263" mass="30617">MVDNDKCLELFSNLLGIMNKLRSPEGCPWDREQTRISLKPYVLEEAYEVIEAIEDGDPEKVKEELGDLLFQILFQARIGTENHEFSMSDILKNLQDKMIRRHPHVFGTSQVKDSREVVHNWEKIKQNEIPDNRKKPILSGVPRNLPTVLKAQRLQEKAATVGFDWDNPRDIIMKIKEELAELQTALDNNNRDEIEEELGDLMFSVINFGRFLKICSDEALRKTTEKFTKRFQEMEQTMLNQGKSLSSLSIGEMEILWQNSKHK</sequence>
<dbReference type="PANTHER" id="PTHR30522">
    <property type="entry name" value="NUCLEOSIDE TRIPHOSPHATE PYROPHOSPHOHYDROLASE"/>
    <property type="match status" value="1"/>
</dbReference>
<protein>
    <submittedName>
        <fullName evidence="2">Nucleoside triphosphate pyrophosphohydrolase</fullName>
    </submittedName>
</protein>
<organism evidence="2 3">
    <name type="scientific">Candidatus Schekmanbacteria bacterium RBG_13_48_7</name>
    <dbReference type="NCBI Taxonomy" id="1817878"/>
    <lineage>
        <taxon>Bacteria</taxon>
        <taxon>Candidatus Schekmaniibacteriota</taxon>
    </lineage>
</organism>
<dbReference type="Pfam" id="PF03819">
    <property type="entry name" value="MazG"/>
    <property type="match status" value="2"/>
</dbReference>
<feature type="domain" description="NTP pyrophosphohydrolase MazG-like" evidence="1">
    <location>
        <begin position="33"/>
        <end position="106"/>
    </location>
</feature>
<dbReference type="EMBL" id="MGDD01000114">
    <property type="protein sequence ID" value="OGL46756.1"/>
    <property type="molecule type" value="Genomic_DNA"/>
</dbReference>
<evidence type="ECO:0000313" key="2">
    <source>
        <dbReference type="EMBL" id="OGL46756.1"/>
    </source>
</evidence>
<dbReference type="CDD" id="cd11528">
    <property type="entry name" value="NTP-PPase_MazG_Nterm"/>
    <property type="match status" value="1"/>
</dbReference>
<evidence type="ECO:0000313" key="3">
    <source>
        <dbReference type="Proteomes" id="UP000179266"/>
    </source>
</evidence>
<dbReference type="AlphaFoldDB" id="A0A1F7RYV1"/>
<dbReference type="GO" id="GO:0046052">
    <property type="term" value="P:UTP catabolic process"/>
    <property type="evidence" value="ECO:0007669"/>
    <property type="project" value="TreeGrafter"/>
</dbReference>
<dbReference type="CDD" id="cd11529">
    <property type="entry name" value="NTP-PPase_MazG_Cterm"/>
    <property type="match status" value="1"/>
</dbReference>
<dbReference type="PANTHER" id="PTHR30522:SF0">
    <property type="entry name" value="NUCLEOSIDE TRIPHOSPHATE PYROPHOSPHOHYDROLASE"/>
    <property type="match status" value="1"/>
</dbReference>
<dbReference type="InterPro" id="IPR048011">
    <property type="entry name" value="NTP-PPase_MazG-like_C"/>
</dbReference>
<dbReference type="GO" id="GO:0047429">
    <property type="term" value="F:nucleoside triphosphate diphosphatase activity"/>
    <property type="evidence" value="ECO:0007669"/>
    <property type="project" value="InterPro"/>
</dbReference>
<dbReference type="Proteomes" id="UP000179266">
    <property type="component" value="Unassembled WGS sequence"/>
</dbReference>